<dbReference type="Proteomes" id="UP000789375">
    <property type="component" value="Unassembled WGS sequence"/>
</dbReference>
<proteinExistence type="predicted"/>
<feature type="non-terminal residue" evidence="1">
    <location>
        <position position="1"/>
    </location>
</feature>
<keyword evidence="2" id="KW-1185">Reference proteome</keyword>
<evidence type="ECO:0000313" key="2">
    <source>
        <dbReference type="Proteomes" id="UP000789375"/>
    </source>
</evidence>
<name>A0A9N9NMW8_FUNMO</name>
<gene>
    <name evidence="1" type="ORF">FMOSSE_LOCUS16405</name>
</gene>
<reference evidence="1" key="1">
    <citation type="submission" date="2021-06" db="EMBL/GenBank/DDBJ databases">
        <authorList>
            <person name="Kallberg Y."/>
            <person name="Tangrot J."/>
            <person name="Rosling A."/>
        </authorList>
    </citation>
    <scope>NUCLEOTIDE SEQUENCE</scope>
    <source>
        <strain evidence="1">87-6 pot B 2015</strain>
    </source>
</reference>
<dbReference type="EMBL" id="CAJVPP010022956">
    <property type="protein sequence ID" value="CAG8746142.1"/>
    <property type="molecule type" value="Genomic_DNA"/>
</dbReference>
<accession>A0A9N9NMW8</accession>
<feature type="non-terminal residue" evidence="1">
    <location>
        <position position="148"/>
    </location>
</feature>
<dbReference type="AlphaFoldDB" id="A0A9N9NMW8"/>
<sequence length="148" mass="17036">DVEVKDLFTDDEWNEMIEDFVNNVNLSDLDVKQEEPIYEIMDKITEKLKKEPFDLISEIESCVIEVRISLVLISYKVQVLMTIISPTIYNVYVCRSVFGSSFTSMMTKGVLTFDNIYHYEEGEIQSLASSVISNMKTKPTDRSLIGQK</sequence>
<protein>
    <submittedName>
        <fullName evidence="1">16106_t:CDS:1</fullName>
    </submittedName>
</protein>
<comment type="caution">
    <text evidence="1">The sequence shown here is derived from an EMBL/GenBank/DDBJ whole genome shotgun (WGS) entry which is preliminary data.</text>
</comment>
<organism evidence="1 2">
    <name type="scientific">Funneliformis mosseae</name>
    <name type="common">Endomycorrhizal fungus</name>
    <name type="synonym">Glomus mosseae</name>
    <dbReference type="NCBI Taxonomy" id="27381"/>
    <lineage>
        <taxon>Eukaryota</taxon>
        <taxon>Fungi</taxon>
        <taxon>Fungi incertae sedis</taxon>
        <taxon>Mucoromycota</taxon>
        <taxon>Glomeromycotina</taxon>
        <taxon>Glomeromycetes</taxon>
        <taxon>Glomerales</taxon>
        <taxon>Glomeraceae</taxon>
        <taxon>Funneliformis</taxon>
    </lineage>
</organism>
<evidence type="ECO:0000313" key="1">
    <source>
        <dbReference type="EMBL" id="CAG8746142.1"/>
    </source>
</evidence>